<feature type="chain" id="PRO_5041311479" description="Transmembrane protein" evidence="3">
    <location>
        <begin position="28"/>
        <end position="357"/>
    </location>
</feature>
<protein>
    <recommendedName>
        <fullName evidence="6">Transmembrane protein</fullName>
    </recommendedName>
</protein>
<keyword evidence="3" id="KW-0732">Signal</keyword>
<evidence type="ECO:0000256" key="3">
    <source>
        <dbReference type="SAM" id="SignalP"/>
    </source>
</evidence>
<feature type="transmembrane region" description="Helical" evidence="2">
    <location>
        <begin position="233"/>
        <end position="255"/>
    </location>
</feature>
<organism evidence="4 5">
    <name type="scientific">Armillaria borealis</name>
    <dbReference type="NCBI Taxonomy" id="47425"/>
    <lineage>
        <taxon>Eukaryota</taxon>
        <taxon>Fungi</taxon>
        <taxon>Dikarya</taxon>
        <taxon>Basidiomycota</taxon>
        <taxon>Agaricomycotina</taxon>
        <taxon>Agaricomycetes</taxon>
        <taxon>Agaricomycetidae</taxon>
        <taxon>Agaricales</taxon>
        <taxon>Marasmiineae</taxon>
        <taxon>Physalacriaceae</taxon>
        <taxon>Armillaria</taxon>
    </lineage>
</organism>
<feature type="compositionally biased region" description="Low complexity" evidence="1">
    <location>
        <begin position="192"/>
        <end position="207"/>
    </location>
</feature>
<dbReference type="Proteomes" id="UP001175226">
    <property type="component" value="Unassembled WGS sequence"/>
</dbReference>
<feature type="signal peptide" evidence="3">
    <location>
        <begin position="1"/>
        <end position="27"/>
    </location>
</feature>
<feature type="region of interest" description="Disordered" evidence="1">
    <location>
        <begin position="192"/>
        <end position="221"/>
    </location>
</feature>
<gene>
    <name evidence="4" type="ORF">EV421DRAFT_1199537</name>
</gene>
<evidence type="ECO:0000256" key="1">
    <source>
        <dbReference type="SAM" id="MobiDB-lite"/>
    </source>
</evidence>
<reference evidence="4" key="1">
    <citation type="submission" date="2023-06" db="EMBL/GenBank/DDBJ databases">
        <authorList>
            <consortium name="Lawrence Berkeley National Laboratory"/>
            <person name="Ahrendt S."/>
            <person name="Sahu N."/>
            <person name="Indic B."/>
            <person name="Wong-Bajracharya J."/>
            <person name="Merenyi Z."/>
            <person name="Ke H.-M."/>
            <person name="Monk M."/>
            <person name="Kocsube S."/>
            <person name="Drula E."/>
            <person name="Lipzen A."/>
            <person name="Balint B."/>
            <person name="Henrissat B."/>
            <person name="Andreopoulos B."/>
            <person name="Martin F.M."/>
            <person name="Harder C.B."/>
            <person name="Rigling D."/>
            <person name="Ford K.L."/>
            <person name="Foster G.D."/>
            <person name="Pangilinan J."/>
            <person name="Papanicolaou A."/>
            <person name="Barry K."/>
            <person name="LaButti K."/>
            <person name="Viragh M."/>
            <person name="Koriabine M."/>
            <person name="Yan M."/>
            <person name="Riley R."/>
            <person name="Champramary S."/>
            <person name="Plett K.L."/>
            <person name="Tsai I.J."/>
            <person name="Slot J."/>
            <person name="Sipos G."/>
            <person name="Plett J."/>
            <person name="Nagy L.G."/>
            <person name="Grigoriev I.V."/>
        </authorList>
    </citation>
    <scope>NUCLEOTIDE SEQUENCE</scope>
    <source>
        <strain evidence="4">FPL87.14</strain>
    </source>
</reference>
<evidence type="ECO:0000313" key="5">
    <source>
        <dbReference type="Proteomes" id="UP001175226"/>
    </source>
</evidence>
<keyword evidence="5" id="KW-1185">Reference proteome</keyword>
<keyword evidence="2" id="KW-0812">Transmembrane</keyword>
<name>A0AA39JXX5_9AGAR</name>
<evidence type="ECO:0000313" key="4">
    <source>
        <dbReference type="EMBL" id="KAK0450966.1"/>
    </source>
</evidence>
<keyword evidence="2" id="KW-0472">Membrane</keyword>
<accession>A0AA39JXX5</accession>
<feature type="region of interest" description="Disordered" evidence="1">
    <location>
        <begin position="326"/>
        <end position="357"/>
    </location>
</feature>
<dbReference type="AlphaFoldDB" id="A0AA39JXX5"/>
<sequence length="357" mass="39609">MFEICRFCMNVLWLVLALHFSITGTSSSAVSNVTCLPSYSWSENDCDQTPCEVAAYLISQCTDEPFTLDPLPAGTHYVGPTSPQDANECECSSVVYSLVSACAVCQERNWLKWDVWRTNCSMIYYSVFPKNIPIQTTVPVWAYINYTDLDEFNPSSAQSLASEKLPDSSFIPESTSTTSSFTVPLATVTTTSSSSTITTRTPMTTAADPPPSPTKTTNQKDVESTVRSRTISIFIWIVVGLVAILGLSISSVCLTRRWRRYREDRLLNQRYHAVHSRENSQPEEMKELVRTTAESSRISIPSMIPYPPSDAGSILQMSPAVESSAFYTSLEEGEGPTRDFGPPGGAQWHYTPQRYLA</sequence>
<keyword evidence="2" id="KW-1133">Transmembrane helix</keyword>
<dbReference type="EMBL" id="JAUEPT010000006">
    <property type="protein sequence ID" value="KAK0450966.1"/>
    <property type="molecule type" value="Genomic_DNA"/>
</dbReference>
<proteinExistence type="predicted"/>
<comment type="caution">
    <text evidence="4">The sequence shown here is derived from an EMBL/GenBank/DDBJ whole genome shotgun (WGS) entry which is preliminary data.</text>
</comment>
<evidence type="ECO:0008006" key="6">
    <source>
        <dbReference type="Google" id="ProtNLM"/>
    </source>
</evidence>
<evidence type="ECO:0000256" key="2">
    <source>
        <dbReference type="SAM" id="Phobius"/>
    </source>
</evidence>